<evidence type="ECO:0000259" key="3">
    <source>
        <dbReference type="PROSITE" id="PS51668"/>
    </source>
</evidence>
<dbReference type="CDD" id="cd09281">
    <property type="entry name" value="UPF0066"/>
    <property type="match status" value="1"/>
</dbReference>
<dbReference type="Proteomes" id="UP000616779">
    <property type="component" value="Unassembled WGS sequence"/>
</dbReference>
<comment type="caution">
    <text evidence="4">The sequence shown here is derived from an EMBL/GenBank/DDBJ whole genome shotgun (WGS) entry which is preliminary data.</text>
</comment>
<sequence>MFSVKPVAYVRNSREVIEDDYWGNIVSTIELTSEFSEESVQGIEDFSHLEVIFYFNQVNDDNIQFDARHPRNNKEYPKVGIFAQRGKNRPNKLGLTTVEVLKREGKIIYIKGLDAINGTPVLDLKPVMKEFAPKGETKQPYWVSDLMKEYWE</sequence>
<reference evidence="4 5" key="1">
    <citation type="submission" date="2019-10" db="EMBL/GenBank/DDBJ databases">
        <title>Description of Paenibacillus terrestris sp. nov.</title>
        <authorList>
            <person name="Carlier A."/>
            <person name="Qi S."/>
        </authorList>
    </citation>
    <scope>NUCLEOTIDE SEQUENCE [LARGE SCALE GENOMIC DNA]</scope>
    <source>
        <strain evidence="4 5">LMG 31458</strain>
    </source>
</reference>
<evidence type="ECO:0000313" key="4">
    <source>
        <dbReference type="EMBL" id="NOU75550.1"/>
    </source>
</evidence>
<dbReference type="PANTHER" id="PTHR12818:SF0">
    <property type="entry name" value="TRNA (ADENINE(37)-N6)-METHYLTRANSFERASE"/>
    <property type="match status" value="1"/>
</dbReference>
<dbReference type="InterPro" id="IPR036414">
    <property type="entry name" value="YaeB_N_sf"/>
</dbReference>
<dbReference type="InterPro" id="IPR040372">
    <property type="entry name" value="YaeB-like"/>
</dbReference>
<dbReference type="PROSITE" id="PS51668">
    <property type="entry name" value="TSAA_2"/>
    <property type="match status" value="1"/>
</dbReference>
<keyword evidence="1" id="KW-0949">S-adenosyl-L-methionine</keyword>
<dbReference type="Gene3D" id="2.40.30.70">
    <property type="entry name" value="YaeB-like"/>
    <property type="match status" value="1"/>
</dbReference>
<dbReference type="Pfam" id="PF01980">
    <property type="entry name" value="TrmO_N"/>
    <property type="match status" value="1"/>
</dbReference>
<dbReference type="SUPFAM" id="SSF118196">
    <property type="entry name" value="YaeB-like"/>
    <property type="match status" value="1"/>
</dbReference>
<keyword evidence="5" id="KW-1185">Reference proteome</keyword>
<dbReference type="NCBIfam" id="TIGR00104">
    <property type="entry name" value="tRNA_TsaA"/>
    <property type="match status" value="1"/>
</dbReference>
<evidence type="ECO:0000256" key="1">
    <source>
        <dbReference type="ARBA" id="ARBA00022691"/>
    </source>
</evidence>
<dbReference type="RefSeq" id="WP_171647273.1">
    <property type="nucleotide sequence ID" value="NZ_WHOA01000218.1"/>
</dbReference>
<feature type="domain" description="TsaA-like" evidence="3">
    <location>
        <begin position="4"/>
        <end position="136"/>
    </location>
</feature>
<dbReference type="PANTHER" id="PTHR12818">
    <property type="entry name" value="TRNA (ADENINE(37)-N6)-METHYLTRANSFERASE"/>
    <property type="match status" value="1"/>
</dbReference>
<dbReference type="InterPro" id="IPR036413">
    <property type="entry name" value="YaeB-like_sf"/>
</dbReference>
<organism evidence="4 5">
    <name type="scientific">Paenibacillus phytorum</name>
    <dbReference type="NCBI Taxonomy" id="2654977"/>
    <lineage>
        <taxon>Bacteria</taxon>
        <taxon>Bacillati</taxon>
        <taxon>Bacillota</taxon>
        <taxon>Bacilli</taxon>
        <taxon>Bacillales</taxon>
        <taxon>Paenibacillaceae</taxon>
        <taxon>Paenibacillus</taxon>
    </lineage>
</organism>
<comment type="similarity">
    <text evidence="2">Belongs to the tRNA methyltransferase O family.</text>
</comment>
<name>A0ABX1Y3T2_9BACL</name>
<accession>A0ABX1Y3T2</accession>
<protein>
    <submittedName>
        <fullName evidence="4">tRNA (N6-threonylcarbamoyladenosine(37)-N6)-methyltransferase TrmO</fullName>
    </submittedName>
</protein>
<gene>
    <name evidence="4" type="primary">tsaA</name>
    <name evidence="4" type="ORF">GC098_29945</name>
</gene>
<dbReference type="InterPro" id="IPR023370">
    <property type="entry name" value="TrmO-like_N"/>
</dbReference>
<dbReference type="EMBL" id="WHOA01000218">
    <property type="protein sequence ID" value="NOU75550.1"/>
    <property type="molecule type" value="Genomic_DNA"/>
</dbReference>
<evidence type="ECO:0000313" key="5">
    <source>
        <dbReference type="Proteomes" id="UP000616779"/>
    </source>
</evidence>
<evidence type="ECO:0000256" key="2">
    <source>
        <dbReference type="ARBA" id="ARBA00033753"/>
    </source>
</evidence>
<proteinExistence type="inferred from homology"/>